<dbReference type="InterPro" id="IPR003787">
    <property type="entry name" value="Sulphur_relay_DsrE/F-like"/>
</dbReference>
<dbReference type="SUPFAM" id="SSF75169">
    <property type="entry name" value="DsrEFH-like"/>
    <property type="match status" value="1"/>
</dbReference>
<dbReference type="GO" id="GO:0097163">
    <property type="term" value="F:sulfur carrier activity"/>
    <property type="evidence" value="ECO:0007669"/>
    <property type="project" value="TreeGrafter"/>
</dbReference>
<proteinExistence type="inferred from homology"/>
<evidence type="ECO:0000256" key="3">
    <source>
        <dbReference type="ARBA" id="ARBA00022490"/>
    </source>
</evidence>
<reference evidence="5 6" key="1">
    <citation type="journal article" date="2011" name="Front. Microbiol.">
        <title>Genomic signatures of strain selection and enhancement in Bacillus atrophaeus var. globigii, a historical biowarfare simulant.</title>
        <authorList>
            <person name="Gibbons H.S."/>
            <person name="Broomall S.M."/>
            <person name="McNew L.A."/>
            <person name="Daligault H."/>
            <person name="Chapman C."/>
            <person name="Bruce D."/>
            <person name="Karavis M."/>
            <person name="Krepps M."/>
            <person name="McGregor P.A."/>
            <person name="Hong C."/>
            <person name="Park K.H."/>
            <person name="Akmal A."/>
            <person name="Feldman A."/>
            <person name="Lin J.S."/>
            <person name="Chang W.E."/>
            <person name="Higgs B.W."/>
            <person name="Demirev P."/>
            <person name="Lindquist J."/>
            <person name="Liem A."/>
            <person name="Fochler E."/>
            <person name="Read T.D."/>
            <person name="Tapia R."/>
            <person name="Johnson S."/>
            <person name="Bishop-Lilly K.A."/>
            <person name="Detter C."/>
            <person name="Han C."/>
            <person name="Sozhamannan S."/>
            <person name="Rosenzweig C.N."/>
            <person name="Skowronski E.W."/>
        </authorList>
    </citation>
    <scope>NUCLEOTIDE SEQUENCE [LARGE SCALE GENOMIC DNA]</scope>
    <source>
        <strain evidence="5 6">TPS4-2</strain>
    </source>
</reference>
<gene>
    <name evidence="5" type="primary">tusD</name>
    <name evidence="5" type="ORF">CWI73_01640</name>
</gene>
<evidence type="ECO:0000256" key="1">
    <source>
        <dbReference type="ARBA" id="ARBA00004496"/>
    </source>
</evidence>
<keyword evidence="3" id="KW-0963">Cytoplasm</keyword>
<evidence type="ECO:0000313" key="6">
    <source>
        <dbReference type="Proteomes" id="UP000288361"/>
    </source>
</evidence>
<evidence type="ECO:0000256" key="4">
    <source>
        <dbReference type="ARBA" id="ARBA00022679"/>
    </source>
</evidence>
<comment type="caution">
    <text evidence="5">The sequence shown here is derived from an EMBL/GenBank/DDBJ whole genome shotgun (WGS) entry which is preliminary data.</text>
</comment>
<protein>
    <submittedName>
        <fullName evidence="5">Sulfurtransferase complex subunit TusD</fullName>
    </submittedName>
</protein>
<dbReference type="AlphaFoldDB" id="A0A432YXW6"/>
<dbReference type="GO" id="GO:0016783">
    <property type="term" value="F:sulfurtransferase activity"/>
    <property type="evidence" value="ECO:0007669"/>
    <property type="project" value="InterPro"/>
</dbReference>
<evidence type="ECO:0000256" key="2">
    <source>
        <dbReference type="ARBA" id="ARBA00007067"/>
    </source>
</evidence>
<comment type="similarity">
    <text evidence="2">Belongs to the DsrE/TusD family.</text>
</comment>
<dbReference type="PANTHER" id="PTHR34874:SF3">
    <property type="entry name" value="SULFURTRANSFERASE TUSD"/>
    <property type="match status" value="1"/>
</dbReference>
<dbReference type="InterPro" id="IPR027396">
    <property type="entry name" value="DsrEFH-like"/>
</dbReference>
<sequence>MAKLTLIVQSSASNQKRSIDALTFAKNALKQGHEITCLFFYRQAVDHAVAQTPAENEMLIQQWSDFKKQSGIPLVVCHTVAERIGIDEFHPSFEATGLTALSKAIATSDRTLQF</sequence>
<keyword evidence="4 5" id="KW-0808">Transferase</keyword>
<dbReference type="PANTHER" id="PTHR34874">
    <property type="entry name" value="PROTEIN YCHN"/>
    <property type="match status" value="1"/>
</dbReference>
<dbReference type="InterPro" id="IPR017463">
    <property type="entry name" value="Sulphur_relay_TusD/DsrE"/>
</dbReference>
<dbReference type="GO" id="GO:1990228">
    <property type="term" value="C:sulfurtransferase complex"/>
    <property type="evidence" value="ECO:0007669"/>
    <property type="project" value="TreeGrafter"/>
</dbReference>
<dbReference type="Pfam" id="PF02635">
    <property type="entry name" value="DsrE"/>
    <property type="match status" value="1"/>
</dbReference>
<dbReference type="Proteomes" id="UP000288361">
    <property type="component" value="Unassembled WGS sequence"/>
</dbReference>
<accession>A0A432YXW6</accession>
<dbReference type="NCBIfam" id="TIGR03012">
    <property type="entry name" value="sulf_tusD_dsrE"/>
    <property type="match status" value="1"/>
</dbReference>
<dbReference type="RefSeq" id="WP_126751254.1">
    <property type="nucleotide sequence ID" value="NZ_JBHUMT010000016.1"/>
</dbReference>
<dbReference type="Gene3D" id="3.40.1260.10">
    <property type="entry name" value="DsrEFH-like"/>
    <property type="match status" value="1"/>
</dbReference>
<organism evidence="5 6">
    <name type="scientific">Idiomarina piscisalsi</name>
    <dbReference type="NCBI Taxonomy" id="1096243"/>
    <lineage>
        <taxon>Bacteria</taxon>
        <taxon>Pseudomonadati</taxon>
        <taxon>Pseudomonadota</taxon>
        <taxon>Gammaproteobacteria</taxon>
        <taxon>Alteromonadales</taxon>
        <taxon>Idiomarinaceae</taxon>
        <taxon>Idiomarina</taxon>
    </lineage>
</organism>
<evidence type="ECO:0000313" key="5">
    <source>
        <dbReference type="EMBL" id="RUO68179.1"/>
    </source>
</evidence>
<dbReference type="GO" id="GO:0002143">
    <property type="term" value="P:tRNA wobble position uridine thiolation"/>
    <property type="evidence" value="ECO:0007669"/>
    <property type="project" value="TreeGrafter"/>
</dbReference>
<name>A0A432YXW6_9GAMM</name>
<dbReference type="EMBL" id="PIQA01000001">
    <property type="protein sequence ID" value="RUO68179.1"/>
    <property type="molecule type" value="Genomic_DNA"/>
</dbReference>
<comment type="subcellular location">
    <subcellularLocation>
        <location evidence="1">Cytoplasm</location>
    </subcellularLocation>
</comment>